<dbReference type="GO" id="GO:0042910">
    <property type="term" value="F:xenobiotic transmembrane transporter activity"/>
    <property type="evidence" value="ECO:0007669"/>
    <property type="project" value="InterPro"/>
</dbReference>
<dbReference type="Pfam" id="PF01554">
    <property type="entry name" value="MatE"/>
    <property type="match status" value="1"/>
</dbReference>
<dbReference type="InterPro" id="IPR051327">
    <property type="entry name" value="MATE_MepA_subfamily"/>
</dbReference>
<dbReference type="GO" id="GO:0015297">
    <property type="term" value="F:antiporter activity"/>
    <property type="evidence" value="ECO:0007669"/>
    <property type="project" value="InterPro"/>
</dbReference>
<accession>X1E069</accession>
<evidence type="ECO:0000313" key="7">
    <source>
        <dbReference type="EMBL" id="GAH26666.1"/>
    </source>
</evidence>
<dbReference type="AlphaFoldDB" id="X1E069"/>
<evidence type="ECO:0000256" key="4">
    <source>
        <dbReference type="ARBA" id="ARBA00022989"/>
    </source>
</evidence>
<evidence type="ECO:0008006" key="8">
    <source>
        <dbReference type="Google" id="ProtNLM"/>
    </source>
</evidence>
<comment type="caution">
    <text evidence="7">The sequence shown here is derived from an EMBL/GenBank/DDBJ whole genome shotgun (WGS) entry which is preliminary data.</text>
</comment>
<dbReference type="PANTHER" id="PTHR43823:SF3">
    <property type="entry name" value="MULTIDRUG EXPORT PROTEIN MEPA"/>
    <property type="match status" value="1"/>
</dbReference>
<feature type="transmembrane region" description="Helical" evidence="6">
    <location>
        <begin position="66"/>
        <end position="84"/>
    </location>
</feature>
<feature type="transmembrane region" description="Helical" evidence="6">
    <location>
        <begin position="104"/>
        <end position="121"/>
    </location>
</feature>
<sequence>YNLVDTIFVGRGVGATAIGALTVSFPIQMIIMAFAIMIGMGSASAISRSLGANNVERADNVTGNSFFSIVVFSSIIAILGLTFTEPLLRLVGATDTILPYARDYITIIFYGSVFRSFAMSTNNLIRAEGNAKVAMISMFIGAGSNIILDPIFIFVFKLGVKGAALATIIAQFFAFLYIIRYLYSGKSSLRVRFHHLKPRISIIKEIVTVGMASFFRHISGGIAGIIINTSLSLLGGDIALIIVGILSQSNHVCIYAAVWRCSRDATYYRI</sequence>
<evidence type="ECO:0000256" key="5">
    <source>
        <dbReference type="ARBA" id="ARBA00023136"/>
    </source>
</evidence>
<keyword evidence="2" id="KW-1003">Cell membrane</keyword>
<dbReference type="EMBL" id="BARU01005098">
    <property type="protein sequence ID" value="GAH26666.1"/>
    <property type="molecule type" value="Genomic_DNA"/>
</dbReference>
<protein>
    <recommendedName>
        <fullName evidence="8">Polysaccharide biosynthesis protein C-terminal domain-containing protein</fullName>
    </recommendedName>
</protein>
<feature type="transmembrane region" description="Helical" evidence="6">
    <location>
        <begin position="238"/>
        <end position="259"/>
    </location>
</feature>
<name>X1E069_9ZZZZ</name>
<evidence type="ECO:0000256" key="6">
    <source>
        <dbReference type="SAM" id="Phobius"/>
    </source>
</evidence>
<dbReference type="GO" id="GO:0005886">
    <property type="term" value="C:plasma membrane"/>
    <property type="evidence" value="ECO:0007669"/>
    <property type="project" value="UniProtKB-SubCell"/>
</dbReference>
<evidence type="ECO:0000256" key="3">
    <source>
        <dbReference type="ARBA" id="ARBA00022692"/>
    </source>
</evidence>
<keyword evidence="4 6" id="KW-1133">Transmembrane helix</keyword>
<organism evidence="7">
    <name type="scientific">marine sediment metagenome</name>
    <dbReference type="NCBI Taxonomy" id="412755"/>
    <lineage>
        <taxon>unclassified sequences</taxon>
        <taxon>metagenomes</taxon>
        <taxon>ecological metagenomes</taxon>
    </lineage>
</organism>
<reference evidence="7" key="1">
    <citation type="journal article" date="2014" name="Front. Microbiol.">
        <title>High frequency of phylogenetically diverse reductive dehalogenase-homologous genes in deep subseafloor sedimentary metagenomes.</title>
        <authorList>
            <person name="Kawai M."/>
            <person name="Futagami T."/>
            <person name="Toyoda A."/>
            <person name="Takaki Y."/>
            <person name="Nishi S."/>
            <person name="Hori S."/>
            <person name="Arai W."/>
            <person name="Tsubouchi T."/>
            <person name="Morono Y."/>
            <person name="Uchiyama I."/>
            <person name="Ito T."/>
            <person name="Fujiyama A."/>
            <person name="Inagaki F."/>
            <person name="Takami H."/>
        </authorList>
    </citation>
    <scope>NUCLEOTIDE SEQUENCE</scope>
    <source>
        <strain evidence="7">Expedition CK06-06</strain>
    </source>
</reference>
<feature type="non-terminal residue" evidence="7">
    <location>
        <position position="1"/>
    </location>
</feature>
<gene>
    <name evidence="7" type="ORF">S03H2_09810</name>
</gene>
<dbReference type="InterPro" id="IPR002528">
    <property type="entry name" value="MATE_fam"/>
</dbReference>
<feature type="transmembrane region" description="Helical" evidence="6">
    <location>
        <begin position="162"/>
        <end position="183"/>
    </location>
</feature>
<dbReference type="PANTHER" id="PTHR43823">
    <property type="entry name" value="SPORULATION PROTEIN YKVU"/>
    <property type="match status" value="1"/>
</dbReference>
<proteinExistence type="predicted"/>
<evidence type="ECO:0000256" key="2">
    <source>
        <dbReference type="ARBA" id="ARBA00022475"/>
    </source>
</evidence>
<keyword evidence="3 6" id="KW-0812">Transmembrane</keyword>
<evidence type="ECO:0000256" key="1">
    <source>
        <dbReference type="ARBA" id="ARBA00004651"/>
    </source>
</evidence>
<feature type="transmembrane region" description="Helical" evidence="6">
    <location>
        <begin position="203"/>
        <end position="226"/>
    </location>
</feature>
<feature type="transmembrane region" description="Helical" evidence="6">
    <location>
        <begin position="25"/>
        <end position="46"/>
    </location>
</feature>
<keyword evidence="5 6" id="KW-0472">Membrane</keyword>
<comment type="subcellular location">
    <subcellularLocation>
        <location evidence="1">Cell membrane</location>
        <topology evidence="1">Multi-pass membrane protein</topology>
    </subcellularLocation>
</comment>
<feature type="transmembrane region" description="Helical" evidence="6">
    <location>
        <begin position="133"/>
        <end position="156"/>
    </location>
</feature>